<dbReference type="SMART" id="SM00409">
    <property type="entry name" value="IG"/>
    <property type="match status" value="3"/>
</dbReference>
<protein>
    <submittedName>
        <fullName evidence="6">(Atlantic silverside) hypothetical protein</fullName>
    </submittedName>
</protein>
<keyword evidence="2 4" id="KW-0812">Transmembrane</keyword>
<sequence>MFHPQVVCVEASAMLEVSGHVGGEVSIPCFGNWTADGGSGPGRACFCRGVCSRKSTLIRTEMRGPAVTRRGRYSVGDDRGDGVTVTIRRLRMADAGTYYCEVDRTLNASNQEVNLKVLDASTVSPGYHPSINMTLQREEAAPSQGSFSLGPELLPTPSVLPPFKKNKTQKNVTRLTDTTVVILVSGSMAFLVCAFIPLIFYRHWRSHEDQIRKNHQGPLAITSQAKNEDRFFLLLFFVRLAHNNNKYLCYDPCTSEEDTLLTVTAGGMAASGRITLVDSGHGAFTVMFRDLQLSDSRLYNCAVQRLGLDTYTSVLLTVHKETTSMPDGDEDISMGESLFGLFFYSCSPTTIQNPACLIAYTGIMSCATFGTIAIVTILITAVCFRKCCSRNPSSALEMEVEHQYDDKKVRCVAKISVWLEENQTMGTRTKITETGKTWISWSTSLTIIIALMQIQALNSVKTQALSGLEGQTFDFICEYPRGREKNAKYFYRVDDNEPSSHLIRTEKHDEWKNTGRFSMYDNTTGAFFIVRVDKVSSGDSGTYWCGVDVSLLPDVISEVQLNVSPGKAGTRTPGHGALLILLRHINPSFLVSSAALSHQLILAAASCLAALMFVCLFSCCLLLAVKRKRRQKTQTDFRPPFESKYRESAISLGLGDYVDVDTRGRRSLYQHLELSQLEDHIYHGLYGNLRTKIEPVT</sequence>
<comment type="subcellular location">
    <subcellularLocation>
        <location evidence="1">Membrane</location>
    </subcellularLocation>
</comment>
<evidence type="ECO:0000313" key="6">
    <source>
        <dbReference type="EMBL" id="CAG5928917.1"/>
    </source>
</evidence>
<dbReference type="PANTHER" id="PTHR11860">
    <property type="entry name" value="POLYMERIC-IMMUNOGLOBULIN RECEPTOR"/>
    <property type="match status" value="1"/>
</dbReference>
<dbReference type="Proteomes" id="UP000677803">
    <property type="component" value="Unassembled WGS sequence"/>
</dbReference>
<feature type="transmembrane region" description="Helical" evidence="4">
    <location>
        <begin position="357"/>
        <end position="382"/>
    </location>
</feature>
<keyword evidence="3 4" id="KW-0472">Membrane</keyword>
<comment type="caution">
    <text evidence="6">The sequence shown here is derived from an EMBL/GenBank/DDBJ whole genome shotgun (WGS) entry which is preliminary data.</text>
</comment>
<evidence type="ECO:0000256" key="2">
    <source>
        <dbReference type="ARBA" id="ARBA00022692"/>
    </source>
</evidence>
<dbReference type="SUPFAM" id="SSF48726">
    <property type="entry name" value="Immunoglobulin"/>
    <property type="match status" value="3"/>
</dbReference>
<feature type="domain" description="Ig-like" evidence="5">
    <location>
        <begin position="1"/>
        <end position="116"/>
    </location>
</feature>
<keyword evidence="7" id="KW-1185">Reference proteome</keyword>
<organism evidence="6 7">
    <name type="scientific">Menidia menidia</name>
    <name type="common">Atlantic silverside</name>
    <dbReference type="NCBI Taxonomy" id="238744"/>
    <lineage>
        <taxon>Eukaryota</taxon>
        <taxon>Metazoa</taxon>
        <taxon>Chordata</taxon>
        <taxon>Craniata</taxon>
        <taxon>Vertebrata</taxon>
        <taxon>Euteleostomi</taxon>
        <taxon>Actinopterygii</taxon>
        <taxon>Neopterygii</taxon>
        <taxon>Teleostei</taxon>
        <taxon>Neoteleostei</taxon>
        <taxon>Acanthomorphata</taxon>
        <taxon>Ovalentaria</taxon>
        <taxon>Atherinomorphae</taxon>
        <taxon>Atheriniformes</taxon>
        <taxon>Atherinopsidae</taxon>
        <taxon>Menidiinae</taxon>
        <taxon>Menidia</taxon>
    </lineage>
</organism>
<dbReference type="Gene3D" id="2.60.40.10">
    <property type="entry name" value="Immunoglobulins"/>
    <property type="match status" value="3"/>
</dbReference>
<dbReference type="GO" id="GO:0004888">
    <property type="term" value="F:transmembrane signaling receptor activity"/>
    <property type="evidence" value="ECO:0007669"/>
    <property type="project" value="TreeGrafter"/>
</dbReference>
<dbReference type="InterPro" id="IPR050671">
    <property type="entry name" value="CD300_family_receptors"/>
</dbReference>
<reference evidence="6" key="1">
    <citation type="submission" date="2021-05" db="EMBL/GenBank/DDBJ databases">
        <authorList>
            <person name="Tigano A."/>
        </authorList>
    </citation>
    <scope>NUCLEOTIDE SEQUENCE</scope>
</reference>
<dbReference type="AlphaFoldDB" id="A0A8S4BAQ1"/>
<feature type="transmembrane region" description="Helical" evidence="4">
    <location>
        <begin position="180"/>
        <end position="201"/>
    </location>
</feature>
<feature type="transmembrane region" description="Helical" evidence="4">
    <location>
        <begin position="600"/>
        <end position="625"/>
    </location>
</feature>
<dbReference type="PROSITE" id="PS50835">
    <property type="entry name" value="IG_LIKE"/>
    <property type="match status" value="1"/>
</dbReference>
<gene>
    <name evidence="6" type="ORF">MMEN_LOCUS12563</name>
</gene>
<accession>A0A8S4BAQ1</accession>
<evidence type="ECO:0000313" key="7">
    <source>
        <dbReference type="Proteomes" id="UP000677803"/>
    </source>
</evidence>
<dbReference type="InterPro" id="IPR013106">
    <property type="entry name" value="Ig_V-set"/>
</dbReference>
<dbReference type="OrthoDB" id="8959642at2759"/>
<evidence type="ECO:0000256" key="4">
    <source>
        <dbReference type="SAM" id="Phobius"/>
    </source>
</evidence>
<evidence type="ECO:0000256" key="1">
    <source>
        <dbReference type="ARBA" id="ARBA00004370"/>
    </source>
</evidence>
<dbReference type="InterPro" id="IPR036179">
    <property type="entry name" value="Ig-like_dom_sf"/>
</dbReference>
<keyword evidence="4" id="KW-1133">Transmembrane helix</keyword>
<dbReference type="EMBL" id="CAJRST010013335">
    <property type="protein sequence ID" value="CAG5928917.1"/>
    <property type="molecule type" value="Genomic_DNA"/>
</dbReference>
<dbReference type="InterPro" id="IPR013783">
    <property type="entry name" value="Ig-like_fold"/>
</dbReference>
<dbReference type="GO" id="GO:0005886">
    <property type="term" value="C:plasma membrane"/>
    <property type="evidence" value="ECO:0007669"/>
    <property type="project" value="TreeGrafter"/>
</dbReference>
<dbReference type="Pfam" id="PF07686">
    <property type="entry name" value="V-set"/>
    <property type="match status" value="2"/>
</dbReference>
<name>A0A8S4BAQ1_9TELE</name>
<proteinExistence type="predicted"/>
<evidence type="ECO:0000256" key="3">
    <source>
        <dbReference type="ARBA" id="ARBA00023136"/>
    </source>
</evidence>
<dbReference type="PANTHER" id="PTHR11860:SF118">
    <property type="entry name" value="CMRF35-LIKE MOLECULE 3-RELATED"/>
    <property type="match status" value="1"/>
</dbReference>
<dbReference type="InterPro" id="IPR007110">
    <property type="entry name" value="Ig-like_dom"/>
</dbReference>
<dbReference type="InterPro" id="IPR003599">
    <property type="entry name" value="Ig_sub"/>
</dbReference>
<evidence type="ECO:0000259" key="5">
    <source>
        <dbReference type="PROSITE" id="PS50835"/>
    </source>
</evidence>